<dbReference type="EMBL" id="AEEI01000017">
    <property type="protein sequence ID" value="EFM02639.1"/>
    <property type="molecule type" value="Genomic_DNA"/>
</dbReference>
<sequence>MVQSRLLKICSRVRDFLFNMLNKEFLIFLFFLALSGSFWLLLKLNDIVEKELYIPIRLVNVPKNVVITNETDDTLRVTVKDKGFSLVPYFYGNRILPLNINFATYTKTTEKGSVSSTELQRMIYSMLYTSTRITSMKPDKWDYYYNYGLNKRVPVKLSGHVVPGASYYLSRTSFWPDSVTVYASPRLLDSIRYVSSETLNITNFTDTIVRKIRLKKIPKAKIMPSEVMMTLYPDILTEESFEVPVSAVNIPAGKILRTFPSRVKVRFIVGASMFRKIRPEEFKVVVDYLELQKNTSEKCKPYIRSVPHGVSKSRLDITELDYLIEQQ</sequence>
<protein>
    <submittedName>
        <fullName evidence="2">YbbR-like protein</fullName>
    </submittedName>
</protein>
<dbReference type="InterPro" id="IPR012505">
    <property type="entry name" value="YbbR"/>
</dbReference>
<gene>
    <name evidence="2" type="ORF">HMPREF0658_0400</name>
</gene>
<dbReference type="HOGENOM" id="CLU_069602_0_0_10"/>
<dbReference type="Proteomes" id="UP000004394">
    <property type="component" value="Unassembled WGS sequence"/>
</dbReference>
<dbReference type="Gene3D" id="2.170.120.40">
    <property type="entry name" value="YbbR-like domain"/>
    <property type="match status" value="1"/>
</dbReference>
<dbReference type="STRING" id="862515.HMPREF0658_0400"/>
<evidence type="ECO:0000313" key="3">
    <source>
        <dbReference type="Proteomes" id="UP000004394"/>
    </source>
</evidence>
<keyword evidence="1" id="KW-0812">Transmembrane</keyword>
<reference evidence="2" key="1">
    <citation type="submission" date="2010-07" db="EMBL/GenBank/DDBJ databases">
        <authorList>
            <person name="Muzny D."/>
            <person name="Qin X."/>
            <person name="Deng J."/>
            <person name="Jiang H."/>
            <person name="Liu Y."/>
            <person name="Qu J."/>
            <person name="Song X.-Z."/>
            <person name="Zhang L."/>
            <person name="Thornton R."/>
            <person name="Coyle M."/>
            <person name="Francisco L."/>
            <person name="Jackson L."/>
            <person name="Javaid M."/>
            <person name="Korchina V."/>
            <person name="Kovar C."/>
            <person name="Mata R."/>
            <person name="Mathew T."/>
            <person name="Ngo R."/>
            <person name="Nguyen L."/>
            <person name="Nguyen N."/>
            <person name="Okwuonu G."/>
            <person name="Ongeri F."/>
            <person name="Pham C."/>
            <person name="Simmons D."/>
            <person name="Wilczek-Boney K."/>
            <person name="Hale W."/>
            <person name="Jakkamsetti A."/>
            <person name="Pham P."/>
            <person name="Ruth R."/>
            <person name="San Lucas F."/>
            <person name="Warren J."/>
            <person name="Zhang J."/>
            <person name="Zhao Z."/>
            <person name="Zhou C."/>
            <person name="Zhu D."/>
            <person name="Lee S."/>
            <person name="Bess C."/>
            <person name="Blankenburg K."/>
            <person name="Forbes L."/>
            <person name="Fu Q."/>
            <person name="Gubbala S."/>
            <person name="Hirani K."/>
            <person name="Jayaseelan J.C."/>
            <person name="Lara F."/>
            <person name="Munidasa M."/>
            <person name="Palculict T."/>
            <person name="Patil S."/>
            <person name="Pu L.-L."/>
            <person name="Saada N."/>
            <person name="Tang L."/>
            <person name="Weissenberger G."/>
            <person name="Zhu Y."/>
            <person name="Hemphill L."/>
            <person name="Shang Y."/>
            <person name="Youmans B."/>
            <person name="Ayvaz T."/>
            <person name="Ross M."/>
            <person name="Santibanez J."/>
            <person name="Aqrawi P."/>
            <person name="Gross S."/>
            <person name="Joshi V."/>
            <person name="Fowler G."/>
            <person name="Nazareth L."/>
            <person name="Reid J."/>
            <person name="Worley K."/>
            <person name="Petrosino J."/>
            <person name="Highlander S."/>
            <person name="Gibbs R."/>
        </authorList>
    </citation>
    <scope>NUCLEOTIDE SEQUENCE [LARGE SCALE GENOMIC DNA]</scope>
    <source>
        <strain evidence="2">DSM 16973</strain>
    </source>
</reference>
<evidence type="ECO:0000313" key="2">
    <source>
        <dbReference type="EMBL" id="EFM02639.1"/>
    </source>
</evidence>
<accession>E0NQE9</accession>
<keyword evidence="1" id="KW-0472">Membrane</keyword>
<dbReference type="InterPro" id="IPR053154">
    <property type="entry name" value="c-di-AMP_regulator"/>
</dbReference>
<comment type="caution">
    <text evidence="2">The sequence shown here is derived from an EMBL/GenBank/DDBJ whole genome shotgun (WGS) entry which is preliminary data.</text>
</comment>
<dbReference type="eggNOG" id="COG4856">
    <property type="taxonomic scope" value="Bacteria"/>
</dbReference>
<feature type="transmembrane region" description="Helical" evidence="1">
    <location>
        <begin position="21"/>
        <end position="42"/>
    </location>
</feature>
<dbReference type="OrthoDB" id="1115707at2"/>
<dbReference type="PANTHER" id="PTHR37804">
    <property type="entry name" value="CDAA REGULATORY PROTEIN CDAR"/>
    <property type="match status" value="1"/>
</dbReference>
<name>E0NQE9_9BACT</name>
<keyword evidence="1" id="KW-1133">Transmembrane helix</keyword>
<dbReference type="Pfam" id="PF07949">
    <property type="entry name" value="YbbR"/>
    <property type="match status" value="1"/>
</dbReference>
<evidence type="ECO:0000256" key="1">
    <source>
        <dbReference type="SAM" id="Phobius"/>
    </source>
</evidence>
<dbReference type="AlphaFoldDB" id="E0NQE9"/>
<proteinExistence type="predicted"/>
<organism evidence="2 3">
    <name type="scientific">Hoylesella marshii DSM 16973 = JCM 13450</name>
    <dbReference type="NCBI Taxonomy" id="862515"/>
    <lineage>
        <taxon>Bacteria</taxon>
        <taxon>Pseudomonadati</taxon>
        <taxon>Bacteroidota</taxon>
        <taxon>Bacteroidia</taxon>
        <taxon>Bacteroidales</taxon>
        <taxon>Prevotellaceae</taxon>
        <taxon>Hoylesella</taxon>
    </lineage>
</organism>
<dbReference type="BioCyc" id="PMAR862515-HMP:GMOO-411-MONOMER"/>
<dbReference type="PANTHER" id="PTHR37804:SF1">
    <property type="entry name" value="CDAA REGULATORY PROTEIN CDAR"/>
    <property type="match status" value="1"/>
</dbReference>
<keyword evidence="3" id="KW-1185">Reference proteome</keyword>
<dbReference type="RefSeq" id="WP_006948149.1">
    <property type="nucleotide sequence ID" value="NZ_BAJI01000020.1"/>
</dbReference>